<evidence type="ECO:0000313" key="2">
    <source>
        <dbReference type="Proteomes" id="UP000033400"/>
    </source>
</evidence>
<evidence type="ECO:0000313" key="1">
    <source>
        <dbReference type="EMBL" id="KJZ65124.1"/>
    </source>
</evidence>
<dbReference type="AlphaFoldDB" id="A0A0F4V8R9"/>
<organism evidence="1 2">
    <name type="scientific">Pseudomonas fluorescens</name>
    <dbReference type="NCBI Taxonomy" id="294"/>
    <lineage>
        <taxon>Bacteria</taxon>
        <taxon>Pseudomonadati</taxon>
        <taxon>Pseudomonadota</taxon>
        <taxon>Gammaproteobacteria</taxon>
        <taxon>Pseudomonadales</taxon>
        <taxon>Pseudomonadaceae</taxon>
        <taxon>Pseudomonas</taxon>
    </lineage>
</organism>
<dbReference type="EMBL" id="LACH01000029">
    <property type="protein sequence ID" value="KJZ65124.1"/>
    <property type="molecule type" value="Genomic_DNA"/>
</dbReference>
<proteinExistence type="predicted"/>
<accession>A0A0F4V8R9</accession>
<dbReference type="Proteomes" id="UP000033400">
    <property type="component" value="Unassembled WGS sequence"/>
</dbReference>
<gene>
    <name evidence="1" type="ORF">VD17_14325</name>
</gene>
<sequence>MFQVAEFLKKLTVSPLYLWERARVRGRRSIRSKPKDLLKHVTHPLNDLQIAKPHNLNTLLLKVKRSTLVMYFCRRLVMLTTIQFDGQLQFHAIKIQDVRRAWKLPTEFQIGDLPRTEFLPEQELAVSLIGAQMAGELALVGGGAGGHASRPCEGGWRFYCSRGFVVCL</sequence>
<protein>
    <submittedName>
        <fullName evidence="1">Uncharacterized protein</fullName>
    </submittedName>
</protein>
<name>A0A0F4V8R9_PSEFL</name>
<comment type="caution">
    <text evidence="1">The sequence shown here is derived from an EMBL/GenBank/DDBJ whole genome shotgun (WGS) entry which is preliminary data.</text>
</comment>
<reference evidence="1 2" key="1">
    <citation type="submission" date="2015-03" db="EMBL/GenBank/DDBJ databases">
        <title>Comparative genomics of Pseudomonas insights into diversity of traits involved in vanlence and defense.</title>
        <authorList>
            <person name="Qin Y."/>
        </authorList>
    </citation>
    <scope>NUCLEOTIDE SEQUENCE [LARGE SCALE GENOMIC DNA]</scope>
    <source>
        <strain evidence="1 2">H24</strain>
    </source>
</reference>